<dbReference type="AlphaFoldDB" id="A0A222FM77"/>
<name>A0A222FM77_9GAMM</name>
<keyword evidence="3" id="KW-1185">Reference proteome</keyword>
<gene>
    <name evidence="2" type="ORF">CHH28_16235</name>
</gene>
<proteinExistence type="predicted"/>
<feature type="signal peptide" evidence="1">
    <location>
        <begin position="1"/>
        <end position="22"/>
    </location>
</feature>
<dbReference type="RefSeq" id="WP_094061300.1">
    <property type="nucleotide sequence ID" value="NZ_CP022530.1"/>
</dbReference>
<reference evidence="2 3" key="1">
    <citation type="submission" date="2017-07" db="EMBL/GenBank/DDBJ databases">
        <title>Annotated genome sequence of Bacterioplanes sanyensis isolated from Red Sea.</title>
        <authorList>
            <person name="Rehman Z.U."/>
        </authorList>
    </citation>
    <scope>NUCLEOTIDE SEQUENCE [LARGE SCALE GENOMIC DNA]</scope>
    <source>
        <strain evidence="2 3">NV9</strain>
    </source>
</reference>
<dbReference type="Proteomes" id="UP000202440">
    <property type="component" value="Chromosome"/>
</dbReference>
<evidence type="ECO:0000313" key="3">
    <source>
        <dbReference type="Proteomes" id="UP000202440"/>
    </source>
</evidence>
<dbReference type="Pfam" id="PF19582">
    <property type="entry name" value="AdeT1_2"/>
    <property type="match status" value="1"/>
</dbReference>
<dbReference type="Gene3D" id="3.40.190.170">
    <property type="entry name" value="Bacterial extracellular solute-binding protein, family 7"/>
    <property type="match status" value="1"/>
</dbReference>
<protein>
    <submittedName>
        <fullName evidence="2">Uncharacterized protein</fullName>
    </submittedName>
</protein>
<dbReference type="OrthoDB" id="6117253at2"/>
<sequence>MTSQNPGWIVLLCLLLWSGAHAAPSDAEQRRFERLDSTIMNPNLPLANRIKALKQRHSELLQGGKIHRSFCVWDPLGRAGPIYATVHEQTLRSMHYGLMLKLSAYQDEDALLQAFEQQQCDAALVRGNRVYPYSRFSATLEAIGAVPDRQHLHMLMQVLASPKLASKLEGPQYTMLGVAPLGESYFLAADGQLSDLQTLQQLPVAVVPHEPSLQAAAEHWGQSVTVSGLSELIRGFSQQELPAILAPMAVYPVMSGHLQGPISIFDAPVAQSTIQLIGHRDRFPTGLAQILREDFLFKFDSYMRRVDKERSAIPAGTWKSVPAGLQMQLAQNWQQLRQQLSDDGLYDADMLRLQRKVRCRLQPQLGECG</sequence>
<dbReference type="KEGG" id="bsan:CHH28_16235"/>
<dbReference type="InterPro" id="IPR045758">
    <property type="entry name" value="AdeT1/2"/>
</dbReference>
<evidence type="ECO:0000256" key="1">
    <source>
        <dbReference type="SAM" id="SignalP"/>
    </source>
</evidence>
<keyword evidence="1" id="KW-0732">Signal</keyword>
<evidence type="ECO:0000313" key="2">
    <source>
        <dbReference type="EMBL" id="ASP40127.1"/>
    </source>
</evidence>
<accession>A0A222FM77</accession>
<dbReference type="EMBL" id="CP022530">
    <property type="protein sequence ID" value="ASP40127.1"/>
    <property type="molecule type" value="Genomic_DNA"/>
</dbReference>
<feature type="chain" id="PRO_5012352490" evidence="1">
    <location>
        <begin position="23"/>
        <end position="369"/>
    </location>
</feature>
<dbReference type="InterPro" id="IPR038404">
    <property type="entry name" value="TRAP_DctP_sf"/>
</dbReference>
<organism evidence="2 3">
    <name type="scientific">Bacterioplanes sanyensis</name>
    <dbReference type="NCBI Taxonomy" id="1249553"/>
    <lineage>
        <taxon>Bacteria</taxon>
        <taxon>Pseudomonadati</taxon>
        <taxon>Pseudomonadota</taxon>
        <taxon>Gammaproteobacteria</taxon>
        <taxon>Oceanospirillales</taxon>
        <taxon>Oceanospirillaceae</taxon>
        <taxon>Bacterioplanes</taxon>
    </lineage>
</organism>